<dbReference type="EMBL" id="MHWE01000006">
    <property type="protein sequence ID" value="OHB04501.1"/>
    <property type="molecule type" value="Genomic_DNA"/>
</dbReference>
<keyword evidence="1" id="KW-0812">Transmembrane</keyword>
<sequence>MVSAFFAFGFFIALLGLAVVILYIIGLMRIYRKANKPQWAAIIPIYNTFVLLQIIRAPIWWMIIFLLPLLQLFVTLPSIITAVINIIAIIFGIVITYKLAKVFGKGIGFTIGLILLPPIFYMILGFGKSTYQSGNLTPNLNESQNQIAG</sequence>
<proteinExistence type="predicted"/>
<keyword evidence="1" id="KW-1133">Transmembrane helix</keyword>
<evidence type="ECO:0000313" key="2">
    <source>
        <dbReference type="EMBL" id="OHB04501.1"/>
    </source>
</evidence>
<organism evidence="2 3">
    <name type="scientific">Candidatus Zambryskibacteria bacterium RIFCSPLOWO2_01_FULL_45_21</name>
    <dbReference type="NCBI Taxonomy" id="1802761"/>
    <lineage>
        <taxon>Bacteria</taxon>
        <taxon>Candidatus Zambryskiibacteriota</taxon>
    </lineage>
</organism>
<evidence type="ECO:0008006" key="4">
    <source>
        <dbReference type="Google" id="ProtNLM"/>
    </source>
</evidence>
<evidence type="ECO:0000256" key="1">
    <source>
        <dbReference type="SAM" id="Phobius"/>
    </source>
</evidence>
<keyword evidence="1" id="KW-0472">Membrane</keyword>
<gene>
    <name evidence="2" type="ORF">A3B14_03355</name>
</gene>
<dbReference type="Pfam" id="PF18936">
    <property type="entry name" value="DUF5684"/>
    <property type="match status" value="1"/>
</dbReference>
<feature type="transmembrane region" description="Helical" evidence="1">
    <location>
        <begin position="107"/>
        <end position="127"/>
    </location>
</feature>
<comment type="caution">
    <text evidence="2">The sequence shown here is derived from an EMBL/GenBank/DDBJ whole genome shotgun (WGS) entry which is preliminary data.</text>
</comment>
<feature type="transmembrane region" description="Helical" evidence="1">
    <location>
        <begin position="6"/>
        <end position="27"/>
    </location>
</feature>
<dbReference type="InterPro" id="IPR043739">
    <property type="entry name" value="DUF5684"/>
</dbReference>
<accession>A0A1G2U4T0</accession>
<evidence type="ECO:0000313" key="3">
    <source>
        <dbReference type="Proteomes" id="UP000176800"/>
    </source>
</evidence>
<protein>
    <recommendedName>
        <fullName evidence="4">Signal peptidase I</fullName>
    </recommendedName>
</protein>
<feature type="transmembrane region" description="Helical" evidence="1">
    <location>
        <begin position="39"/>
        <end position="63"/>
    </location>
</feature>
<reference evidence="2 3" key="1">
    <citation type="journal article" date="2016" name="Nat. Commun.">
        <title>Thousands of microbial genomes shed light on interconnected biogeochemical processes in an aquifer system.</title>
        <authorList>
            <person name="Anantharaman K."/>
            <person name="Brown C.T."/>
            <person name="Hug L.A."/>
            <person name="Sharon I."/>
            <person name="Castelle C.J."/>
            <person name="Probst A.J."/>
            <person name="Thomas B.C."/>
            <person name="Singh A."/>
            <person name="Wilkins M.J."/>
            <person name="Karaoz U."/>
            <person name="Brodie E.L."/>
            <person name="Williams K.H."/>
            <person name="Hubbard S.S."/>
            <person name="Banfield J.F."/>
        </authorList>
    </citation>
    <scope>NUCLEOTIDE SEQUENCE [LARGE SCALE GENOMIC DNA]</scope>
</reference>
<feature type="transmembrane region" description="Helical" evidence="1">
    <location>
        <begin position="69"/>
        <end position="95"/>
    </location>
</feature>
<dbReference type="Proteomes" id="UP000176800">
    <property type="component" value="Unassembled WGS sequence"/>
</dbReference>
<dbReference type="AlphaFoldDB" id="A0A1G2U4T0"/>
<name>A0A1G2U4T0_9BACT</name>